<evidence type="ECO:0000313" key="3">
    <source>
        <dbReference type="Proteomes" id="UP001054837"/>
    </source>
</evidence>
<feature type="non-terminal residue" evidence="2">
    <location>
        <position position="1"/>
    </location>
</feature>
<gene>
    <name evidence="2" type="ORF">CDAR_254551</name>
</gene>
<organism evidence="2 3">
    <name type="scientific">Caerostris darwini</name>
    <dbReference type="NCBI Taxonomy" id="1538125"/>
    <lineage>
        <taxon>Eukaryota</taxon>
        <taxon>Metazoa</taxon>
        <taxon>Ecdysozoa</taxon>
        <taxon>Arthropoda</taxon>
        <taxon>Chelicerata</taxon>
        <taxon>Arachnida</taxon>
        <taxon>Araneae</taxon>
        <taxon>Araneomorphae</taxon>
        <taxon>Entelegynae</taxon>
        <taxon>Araneoidea</taxon>
        <taxon>Araneidae</taxon>
        <taxon>Caerostris</taxon>
    </lineage>
</organism>
<sequence length="458" mass="52652">KNREFCRNGAPCSSLGRHLIPPSAFLRGGYSEYLGGTRSVHYSYYPLLEEEISREIEFSQKYLGFTLEVFLQTYVSAHDLEHRKKVDGEYSEALEVVVKWEDPWRMLPEAEVAVILMNEKLKELSTGQGYSFNLGWGLISICSTSSSIREQHASVSFWQKIKNSVSAYIHRKIDLNPEIKSNANDDENRISRETEKKATQLLKNFKSHNESDNKIKKENIDKEDTIFNSLGKESIYCPKSNIVQTNVDEKSIDTKSLLDKIHDDEKLPEEEKKIQPSVDYAKNVNLNKLLQNNLNEEFRTKIFSDKIPTDEKILEEKEKVLENTKHVNNVNSSQLSQKNLYEEFDTKIFSDKISTDEKLPEEKEKVLMNTDYVNANSSKLSTVNNKPTRRISSGYIKKELKIQNSEQKTGSTFNQKTNSDQKTGSSRNFIPLPESLLTDLPIQSKLLKKLSLSMQKLN</sequence>
<dbReference type="AlphaFoldDB" id="A0AAV4NCL5"/>
<evidence type="ECO:0000256" key="1">
    <source>
        <dbReference type="SAM" id="MobiDB-lite"/>
    </source>
</evidence>
<protein>
    <submittedName>
        <fullName evidence="2">Uncharacterized protein</fullName>
    </submittedName>
</protein>
<accession>A0AAV4NCL5</accession>
<keyword evidence="3" id="KW-1185">Reference proteome</keyword>
<dbReference type="EMBL" id="BPLQ01001367">
    <property type="protein sequence ID" value="GIX81164.1"/>
    <property type="molecule type" value="Genomic_DNA"/>
</dbReference>
<dbReference type="Proteomes" id="UP001054837">
    <property type="component" value="Unassembled WGS sequence"/>
</dbReference>
<feature type="compositionally biased region" description="Polar residues" evidence="1">
    <location>
        <begin position="406"/>
        <end position="428"/>
    </location>
</feature>
<evidence type="ECO:0000313" key="2">
    <source>
        <dbReference type="EMBL" id="GIX81164.1"/>
    </source>
</evidence>
<comment type="caution">
    <text evidence="2">The sequence shown here is derived from an EMBL/GenBank/DDBJ whole genome shotgun (WGS) entry which is preliminary data.</text>
</comment>
<proteinExistence type="predicted"/>
<name>A0AAV4NCL5_9ARAC</name>
<reference evidence="2 3" key="1">
    <citation type="submission" date="2021-06" db="EMBL/GenBank/DDBJ databases">
        <title>Caerostris darwini draft genome.</title>
        <authorList>
            <person name="Kono N."/>
            <person name="Arakawa K."/>
        </authorList>
    </citation>
    <scope>NUCLEOTIDE SEQUENCE [LARGE SCALE GENOMIC DNA]</scope>
</reference>
<feature type="region of interest" description="Disordered" evidence="1">
    <location>
        <begin position="406"/>
        <end position="430"/>
    </location>
</feature>